<dbReference type="AlphaFoldDB" id="A0AAN6DX08"/>
<dbReference type="Proteomes" id="UP001203852">
    <property type="component" value="Unassembled WGS sequence"/>
</dbReference>
<evidence type="ECO:0000313" key="3">
    <source>
        <dbReference type="Proteomes" id="UP001203852"/>
    </source>
</evidence>
<dbReference type="EMBL" id="MU404354">
    <property type="protein sequence ID" value="KAI1612812.1"/>
    <property type="molecule type" value="Genomic_DNA"/>
</dbReference>
<protein>
    <submittedName>
        <fullName evidence="2">Uncharacterized protein</fullName>
    </submittedName>
</protein>
<feature type="compositionally biased region" description="Basic residues" evidence="1">
    <location>
        <begin position="75"/>
        <end position="85"/>
    </location>
</feature>
<sequence>MIARYGVLIAIDLWQGCFSYSCRRFQSEPAAAYRASGMPAVCLRFTSEYVPKACRRDAGSHHLNIATRDKDRGARRPPHKRRMQA</sequence>
<proteinExistence type="predicted"/>
<gene>
    <name evidence="2" type="ORF">EDD36DRAFT_246087</name>
</gene>
<evidence type="ECO:0000256" key="1">
    <source>
        <dbReference type="SAM" id="MobiDB-lite"/>
    </source>
</evidence>
<keyword evidence="3" id="KW-1185">Reference proteome</keyword>
<organism evidence="2 3">
    <name type="scientific">Exophiala viscosa</name>
    <dbReference type="NCBI Taxonomy" id="2486360"/>
    <lineage>
        <taxon>Eukaryota</taxon>
        <taxon>Fungi</taxon>
        <taxon>Dikarya</taxon>
        <taxon>Ascomycota</taxon>
        <taxon>Pezizomycotina</taxon>
        <taxon>Eurotiomycetes</taxon>
        <taxon>Chaetothyriomycetidae</taxon>
        <taxon>Chaetothyriales</taxon>
        <taxon>Herpotrichiellaceae</taxon>
        <taxon>Exophiala</taxon>
    </lineage>
</organism>
<reference evidence="2" key="1">
    <citation type="journal article" date="2022" name="bioRxiv">
        <title>Deciphering the potential niche of two novel black yeast fungi from a biological soil crust based on their genomes, phenotypes, and melanin regulation.</title>
        <authorList>
            <consortium name="DOE Joint Genome Institute"/>
            <person name="Carr E.C."/>
            <person name="Barton Q."/>
            <person name="Grambo S."/>
            <person name="Sullivan M."/>
            <person name="Renfro C.M."/>
            <person name="Kuo A."/>
            <person name="Pangilinan J."/>
            <person name="Lipzen A."/>
            <person name="Keymanesh K."/>
            <person name="Savage E."/>
            <person name="Barry K."/>
            <person name="Grigoriev I.V."/>
            <person name="Riekhof W.R."/>
            <person name="Harris S.S."/>
        </authorList>
    </citation>
    <scope>NUCLEOTIDE SEQUENCE</scope>
    <source>
        <strain evidence="2">JF 03-4F</strain>
    </source>
</reference>
<comment type="caution">
    <text evidence="2">The sequence shown here is derived from an EMBL/GenBank/DDBJ whole genome shotgun (WGS) entry which is preliminary data.</text>
</comment>
<feature type="region of interest" description="Disordered" evidence="1">
    <location>
        <begin position="61"/>
        <end position="85"/>
    </location>
</feature>
<evidence type="ECO:0000313" key="2">
    <source>
        <dbReference type="EMBL" id="KAI1612812.1"/>
    </source>
</evidence>
<accession>A0AAN6DX08</accession>
<name>A0AAN6DX08_9EURO</name>